<feature type="transmembrane region" description="Helical" evidence="19">
    <location>
        <begin position="301"/>
        <end position="319"/>
    </location>
</feature>
<dbReference type="FunFam" id="1.20.120.1630:FF:000003">
    <property type="entry name" value="C-24(28) sterol reductase"/>
    <property type="match status" value="1"/>
</dbReference>
<evidence type="ECO:0000256" key="8">
    <source>
        <dbReference type="ARBA" id="ARBA00022989"/>
    </source>
</evidence>
<dbReference type="PANTHER" id="PTHR21257">
    <property type="entry name" value="DELTA(14)-STEROL REDUCTASE"/>
    <property type="match status" value="1"/>
</dbReference>
<comment type="catalytic activity">
    <reaction evidence="17">
        <text>ergosterol + NADP(+) = ergosta-5,7,22,24(28)-tetraen-3beta-ol + NADPH + H(+)</text>
        <dbReference type="Rhea" id="RHEA:18501"/>
        <dbReference type="ChEBI" id="CHEBI:15378"/>
        <dbReference type="ChEBI" id="CHEBI:16933"/>
        <dbReference type="ChEBI" id="CHEBI:18249"/>
        <dbReference type="ChEBI" id="CHEBI:57783"/>
        <dbReference type="ChEBI" id="CHEBI:58349"/>
        <dbReference type="EC" id="1.3.1.71"/>
    </reaction>
    <physiologicalReaction direction="right-to-left" evidence="17">
        <dbReference type="Rhea" id="RHEA:18503"/>
    </physiologicalReaction>
</comment>
<evidence type="ECO:0000256" key="12">
    <source>
        <dbReference type="ARBA" id="ARBA00023136"/>
    </source>
</evidence>
<evidence type="ECO:0000256" key="2">
    <source>
        <dbReference type="ARBA" id="ARBA00005402"/>
    </source>
</evidence>
<evidence type="ECO:0000256" key="18">
    <source>
        <dbReference type="SAM" id="MobiDB-lite"/>
    </source>
</evidence>
<keyword evidence="3" id="KW-0444">Lipid biosynthesis</keyword>
<evidence type="ECO:0000256" key="13">
    <source>
        <dbReference type="ARBA" id="ARBA00023166"/>
    </source>
</evidence>
<evidence type="ECO:0000256" key="5">
    <source>
        <dbReference type="ARBA" id="ARBA00022824"/>
    </source>
</evidence>
<keyword evidence="10" id="KW-0756">Sterol biosynthesis</keyword>
<keyword evidence="4 19" id="KW-0812">Transmembrane</keyword>
<dbReference type="GO" id="GO:0005789">
    <property type="term" value="C:endoplasmic reticulum membrane"/>
    <property type="evidence" value="ECO:0007669"/>
    <property type="project" value="UniProtKB-SubCell"/>
</dbReference>
<evidence type="ECO:0000256" key="10">
    <source>
        <dbReference type="ARBA" id="ARBA00023011"/>
    </source>
</evidence>
<name>A0A2N1JFV3_9BASI</name>
<accession>A0A2N1JFV3</accession>
<keyword evidence="7" id="KW-0752">Steroid biosynthesis</keyword>
<keyword evidence="13" id="KW-1207">Sterol metabolism</keyword>
<evidence type="ECO:0000256" key="4">
    <source>
        <dbReference type="ARBA" id="ARBA00022692"/>
    </source>
</evidence>
<dbReference type="Gene3D" id="1.20.120.1630">
    <property type="match status" value="1"/>
</dbReference>
<proteinExistence type="inferred from homology"/>
<evidence type="ECO:0000256" key="17">
    <source>
        <dbReference type="ARBA" id="ARBA00048918"/>
    </source>
</evidence>
<dbReference type="GO" id="GO:0006696">
    <property type="term" value="P:ergosterol biosynthetic process"/>
    <property type="evidence" value="ECO:0007669"/>
    <property type="project" value="TreeGrafter"/>
</dbReference>
<dbReference type="EC" id="1.3.1.71" evidence="16"/>
<keyword evidence="12 19" id="KW-0472">Membrane</keyword>
<comment type="similarity">
    <text evidence="2">Belongs to the ERG4/ERG24 family.</text>
</comment>
<dbReference type="AlphaFoldDB" id="A0A2N1JFV3"/>
<evidence type="ECO:0000313" key="20">
    <source>
        <dbReference type="EMBL" id="PKI85418.1"/>
    </source>
</evidence>
<evidence type="ECO:0000313" key="21">
    <source>
        <dbReference type="Proteomes" id="UP000232875"/>
    </source>
</evidence>
<keyword evidence="9" id="KW-0560">Oxidoreductase</keyword>
<organism evidence="20 21">
    <name type="scientific">Malassezia vespertilionis</name>
    <dbReference type="NCBI Taxonomy" id="2020962"/>
    <lineage>
        <taxon>Eukaryota</taxon>
        <taxon>Fungi</taxon>
        <taxon>Dikarya</taxon>
        <taxon>Basidiomycota</taxon>
        <taxon>Ustilaginomycotina</taxon>
        <taxon>Malasseziomycetes</taxon>
        <taxon>Malasseziales</taxon>
        <taxon>Malasseziaceae</taxon>
        <taxon>Malassezia</taxon>
    </lineage>
</organism>
<gene>
    <name evidence="20" type="primary">ERG4</name>
    <name evidence="20" type="ORF">MVES_000056</name>
</gene>
<dbReference type="InterPro" id="IPR001171">
    <property type="entry name" value="ERG24_DHCR-like"/>
</dbReference>
<feature type="transmembrane region" description="Helical" evidence="19">
    <location>
        <begin position="149"/>
        <end position="170"/>
    </location>
</feature>
<feature type="transmembrane region" description="Helical" evidence="19">
    <location>
        <begin position="340"/>
        <end position="364"/>
    </location>
</feature>
<feature type="region of interest" description="Disordered" evidence="18">
    <location>
        <begin position="1"/>
        <end position="28"/>
    </location>
</feature>
<feature type="transmembrane region" description="Helical" evidence="19">
    <location>
        <begin position="91"/>
        <end position="114"/>
    </location>
</feature>
<keyword evidence="11" id="KW-0443">Lipid metabolism</keyword>
<feature type="transmembrane region" description="Helical" evidence="19">
    <location>
        <begin position="190"/>
        <end position="210"/>
    </location>
</feature>
<evidence type="ECO:0000256" key="11">
    <source>
        <dbReference type="ARBA" id="ARBA00023098"/>
    </source>
</evidence>
<evidence type="ECO:0000256" key="15">
    <source>
        <dbReference type="ARBA" id="ARBA00029435"/>
    </source>
</evidence>
<comment type="pathway">
    <text evidence="15">Steroid metabolism; ergosterol biosynthesis.</text>
</comment>
<keyword evidence="21" id="KW-1185">Reference proteome</keyword>
<keyword evidence="5" id="KW-0256">Endoplasmic reticulum</keyword>
<feature type="transmembrane region" description="Helical" evidence="19">
    <location>
        <begin position="222"/>
        <end position="243"/>
    </location>
</feature>
<keyword evidence="14" id="KW-0753">Steroid metabolism</keyword>
<evidence type="ECO:0000256" key="16">
    <source>
        <dbReference type="ARBA" id="ARBA00038892"/>
    </source>
</evidence>
<evidence type="ECO:0000256" key="6">
    <source>
        <dbReference type="ARBA" id="ARBA00022857"/>
    </source>
</evidence>
<evidence type="ECO:0000256" key="19">
    <source>
        <dbReference type="SAM" id="Phobius"/>
    </source>
</evidence>
<protein>
    <recommendedName>
        <fullName evidence="16">Delta(24(24(1)))-sterol reductase</fullName>
        <ecNumber evidence="16">1.3.1.71</ecNumber>
    </recommendedName>
</protein>
<evidence type="ECO:0000256" key="9">
    <source>
        <dbReference type="ARBA" id="ARBA00023002"/>
    </source>
</evidence>
<evidence type="ECO:0000256" key="14">
    <source>
        <dbReference type="ARBA" id="ARBA00023221"/>
    </source>
</evidence>
<evidence type="ECO:0000256" key="1">
    <source>
        <dbReference type="ARBA" id="ARBA00004477"/>
    </source>
</evidence>
<dbReference type="GO" id="GO:0000246">
    <property type="term" value="F:Delta24(24-1) sterol reductase activity"/>
    <property type="evidence" value="ECO:0007669"/>
    <property type="project" value="UniProtKB-EC"/>
</dbReference>
<dbReference type="Proteomes" id="UP000232875">
    <property type="component" value="Unassembled WGS sequence"/>
</dbReference>
<dbReference type="InterPro" id="IPR018083">
    <property type="entry name" value="Sterol_reductase_CS"/>
</dbReference>
<evidence type="ECO:0000256" key="7">
    <source>
        <dbReference type="ARBA" id="ARBA00022955"/>
    </source>
</evidence>
<evidence type="ECO:0000256" key="3">
    <source>
        <dbReference type="ARBA" id="ARBA00022516"/>
    </source>
</evidence>
<dbReference type="EMBL" id="KZ454987">
    <property type="protein sequence ID" value="PKI85418.1"/>
    <property type="molecule type" value="Genomic_DNA"/>
</dbReference>
<feature type="transmembrane region" description="Helical" evidence="19">
    <location>
        <begin position="370"/>
        <end position="392"/>
    </location>
</feature>
<dbReference type="Pfam" id="PF01222">
    <property type="entry name" value="ERG4_ERG24"/>
    <property type="match status" value="1"/>
</dbReference>
<sequence length="519" mass="59939">MANAGREGARARSTHGKTSEEAFAGKNMNQTETKSYRHGYCKPDMSDKQIIGGGKVNALVHYTPGITITETGQVSDKKMDMHHEYEFGGPWGVTAMITLFPMLMYYLWICLWFYNGQLVHPTSFADIGPFMQRMLSHVYKDAYPTKRAFVGYGGLMVLEFTLAYFLPGYMQEGLPVPSLGYKTLTYKCNATWSLYLTLIIVAGLHVSGVFRITEIMDHFGEYMTVSMIAGFGVSFVTYFHAVLANATHRMSGNVVYDFFMGAELNPRIGPVDLKMWAEVRIPWVLLFLISVSGACQQYDQYGYVTPNMLFMVLATGLYINACAKGEECIPQTWDMFYEKWGFMVIFWNFAGVPFTYCYSIVYMARNPPEYYHFSAATYLFMYSLLMFAHFVFDTSMAQKSRFRMQLQGTLKVRWAFPQWPWSTLTDPRYLQTEHGNALLLDGWWQFLRKPNYTADWTQSLLWGAIAGTHSVIPYYYSMFFLAVLAHRCGRDFERCARKYGKDWDKYCEIVPYRFIPFVY</sequence>
<dbReference type="PANTHER" id="PTHR21257:SF31">
    <property type="entry name" value="DELTA(24(24(1)))-STEROL REDUCTASE ERG4"/>
    <property type="match status" value="1"/>
</dbReference>
<dbReference type="STRING" id="2020962.A0A2N1JFV3"/>
<dbReference type="PROSITE" id="PS01017">
    <property type="entry name" value="STEROL_REDUCT_1"/>
    <property type="match status" value="1"/>
</dbReference>
<reference evidence="20 21" key="1">
    <citation type="submission" date="2017-10" db="EMBL/GenBank/DDBJ databases">
        <title>A novel species of cold-tolerant Malassezia isolated from bats.</title>
        <authorList>
            <person name="Lorch J.M."/>
            <person name="Palmer J.M."/>
            <person name="Vanderwolf K.J."/>
            <person name="Schmidt K.Z."/>
            <person name="Verant M.L."/>
            <person name="Weller T.J."/>
            <person name="Blehert D.S."/>
        </authorList>
    </citation>
    <scope>NUCLEOTIDE SEQUENCE [LARGE SCALE GENOMIC DNA]</scope>
    <source>
        <strain evidence="20 21">NWHC:44797-103</strain>
    </source>
</reference>
<keyword evidence="6" id="KW-0521">NADP</keyword>
<dbReference type="OrthoDB" id="5326588at2759"/>
<keyword evidence="8 19" id="KW-1133">Transmembrane helix</keyword>
<comment type="subcellular location">
    <subcellularLocation>
        <location evidence="1">Endoplasmic reticulum membrane</location>
        <topology evidence="1">Multi-pass membrane protein</topology>
    </subcellularLocation>
</comment>